<feature type="region of interest" description="Disordered" evidence="1">
    <location>
        <begin position="58"/>
        <end position="128"/>
    </location>
</feature>
<proteinExistence type="predicted"/>
<dbReference type="AlphaFoldDB" id="A0AAV3TCE4"/>
<feature type="compositionally biased region" description="Low complexity" evidence="1">
    <location>
        <begin position="105"/>
        <end position="118"/>
    </location>
</feature>
<dbReference type="EMBL" id="BAAADV010000007">
    <property type="protein sequence ID" value="GAA0677179.1"/>
    <property type="molecule type" value="Genomic_DNA"/>
</dbReference>
<protein>
    <submittedName>
        <fullName evidence="2">DUF5805 domain-containing protein</fullName>
    </submittedName>
</protein>
<comment type="caution">
    <text evidence="2">The sequence shown here is derived from an EMBL/GenBank/DDBJ whole genome shotgun (WGS) entry which is preliminary data.</text>
</comment>
<sequence>METLKVTAFIGRRVTTERDADTSRTAVKTYVPTYQKRLWADHADELGMSQSEFVRTMVQAGRSDFSPPEATGETGEFSAPREQEESVKEQDRGEMEPRSGGATPGVESGETGSSQTGSDNSGDDLTDRVLEVLDRDGVLSWDELVEAVTDDIERQLDEAVQELQDENAIRYSGREGGYTVQS</sequence>
<name>A0AAV3TCE4_9EURY</name>
<keyword evidence="3" id="KW-1185">Reference proteome</keyword>
<organism evidence="2 3">
    <name type="scientific">Natronoarchaeum mannanilyticum</name>
    <dbReference type="NCBI Taxonomy" id="926360"/>
    <lineage>
        <taxon>Archaea</taxon>
        <taxon>Methanobacteriati</taxon>
        <taxon>Methanobacteriota</taxon>
        <taxon>Stenosarchaea group</taxon>
        <taxon>Halobacteria</taxon>
        <taxon>Halobacteriales</taxon>
        <taxon>Natronoarchaeaceae</taxon>
    </lineage>
</organism>
<dbReference type="InterPro" id="IPR043828">
    <property type="entry name" value="DUF5805"/>
</dbReference>
<evidence type="ECO:0000313" key="2">
    <source>
        <dbReference type="EMBL" id="GAA0677179.1"/>
    </source>
</evidence>
<gene>
    <name evidence="2" type="ORF">GCM10009020_26320</name>
</gene>
<dbReference type="Proteomes" id="UP001500420">
    <property type="component" value="Unassembled WGS sequence"/>
</dbReference>
<dbReference type="Pfam" id="PF19121">
    <property type="entry name" value="DUF5805"/>
    <property type="match status" value="1"/>
</dbReference>
<evidence type="ECO:0000256" key="1">
    <source>
        <dbReference type="SAM" id="MobiDB-lite"/>
    </source>
</evidence>
<evidence type="ECO:0000313" key="3">
    <source>
        <dbReference type="Proteomes" id="UP001500420"/>
    </source>
</evidence>
<reference evidence="2 3" key="1">
    <citation type="journal article" date="2019" name="Int. J. Syst. Evol. Microbiol.">
        <title>The Global Catalogue of Microorganisms (GCM) 10K type strain sequencing project: providing services to taxonomists for standard genome sequencing and annotation.</title>
        <authorList>
            <consortium name="The Broad Institute Genomics Platform"/>
            <consortium name="The Broad Institute Genome Sequencing Center for Infectious Disease"/>
            <person name="Wu L."/>
            <person name="Ma J."/>
        </authorList>
    </citation>
    <scope>NUCLEOTIDE SEQUENCE [LARGE SCALE GENOMIC DNA]</scope>
    <source>
        <strain evidence="2 3">JCM 16328</strain>
    </source>
</reference>
<accession>A0AAV3TCE4</accession>
<feature type="compositionally biased region" description="Basic and acidic residues" evidence="1">
    <location>
        <begin position="79"/>
        <end position="97"/>
    </location>
</feature>